<dbReference type="OrthoDB" id="264824at2"/>
<feature type="chain" id="PRO_5009209804" description="Spondin domain-containing protein" evidence="2">
    <location>
        <begin position="24"/>
        <end position="236"/>
    </location>
</feature>
<evidence type="ECO:0000313" key="4">
    <source>
        <dbReference type="EMBL" id="OFC72114.1"/>
    </source>
</evidence>
<evidence type="ECO:0000259" key="3">
    <source>
        <dbReference type="Pfam" id="PF06468"/>
    </source>
</evidence>
<evidence type="ECO:0000313" key="5">
    <source>
        <dbReference type="Proteomes" id="UP000175691"/>
    </source>
</evidence>
<dbReference type="EMBL" id="MDHN01000008">
    <property type="protein sequence ID" value="OFC72114.1"/>
    <property type="molecule type" value="Genomic_DNA"/>
</dbReference>
<dbReference type="AlphaFoldDB" id="A0A1E7ZF80"/>
<proteinExistence type="predicted"/>
<protein>
    <recommendedName>
        <fullName evidence="3">Spondin domain-containing protein</fullName>
    </recommendedName>
</protein>
<feature type="signal peptide" evidence="2">
    <location>
        <begin position="1"/>
        <end position="23"/>
    </location>
</feature>
<dbReference type="Pfam" id="PF06468">
    <property type="entry name" value="Spond_N"/>
    <property type="match status" value="1"/>
</dbReference>
<gene>
    <name evidence="4" type="ORF">BFC18_05285</name>
</gene>
<accession>A0A1E7ZF80</accession>
<comment type="caution">
    <text evidence="4">The sequence shown here is derived from an EMBL/GenBank/DDBJ whole genome shotgun (WGS) entry which is preliminary data.</text>
</comment>
<dbReference type="Proteomes" id="UP000175691">
    <property type="component" value="Unassembled WGS sequence"/>
</dbReference>
<reference evidence="4 5" key="1">
    <citation type="submission" date="2016-08" db="EMBL/GenBank/DDBJ databases">
        <authorList>
            <person name="Seilhamer J.J."/>
        </authorList>
    </citation>
    <scope>NUCLEOTIDE SEQUENCE [LARGE SCALE GENOMIC DNA]</scope>
    <source>
        <strain evidence="4 5">KCTC 42603</strain>
    </source>
</reference>
<dbReference type="Gene3D" id="2.60.40.2130">
    <property type="entry name" value="F-spondin domain"/>
    <property type="match status" value="1"/>
</dbReference>
<dbReference type="InterPro" id="IPR009465">
    <property type="entry name" value="Spondin_N"/>
</dbReference>
<feature type="domain" description="Spondin" evidence="3">
    <location>
        <begin position="38"/>
        <end position="156"/>
    </location>
</feature>
<organism evidence="4 5">
    <name type="scientific">Alteromonas confluentis</name>
    <dbReference type="NCBI Taxonomy" id="1656094"/>
    <lineage>
        <taxon>Bacteria</taxon>
        <taxon>Pseudomonadati</taxon>
        <taxon>Pseudomonadota</taxon>
        <taxon>Gammaproteobacteria</taxon>
        <taxon>Alteromonadales</taxon>
        <taxon>Alteromonadaceae</taxon>
        <taxon>Alteromonas/Salinimonas group</taxon>
        <taxon>Alteromonas</taxon>
    </lineage>
</organism>
<feature type="region of interest" description="Disordered" evidence="1">
    <location>
        <begin position="157"/>
        <end position="176"/>
    </location>
</feature>
<sequence length="236" mass="24503">MKAPSLQNTLLVTGLFTASFAQAAELEITVENLTRGIAFTPILIAAHDMESHLFVTGEMASTELQAMAEGGDISGLEMVATSVAADMATNPAGGLLMPAMSTTTMLSTEQMNTQLSLVAMLLPTNDGFVGLDSWTIPETPGTYSVYLNAYDAGTEANDEVRGSGTPGEAGMPVPPPLENVIGMNGTGVAASITNDKVHIHPGNIGDAEIDGGSSDIQNTVHRWLNPVAKVTVVVSE</sequence>
<keyword evidence="2" id="KW-0732">Signal</keyword>
<dbReference type="RefSeq" id="WP_070123896.1">
    <property type="nucleotide sequence ID" value="NZ_MDHN01000008.1"/>
</dbReference>
<dbReference type="NCBIfam" id="NF038123">
    <property type="entry name" value="NF038123_dom"/>
    <property type="match status" value="1"/>
</dbReference>
<keyword evidence="5" id="KW-1185">Reference proteome</keyword>
<evidence type="ECO:0000256" key="2">
    <source>
        <dbReference type="SAM" id="SignalP"/>
    </source>
</evidence>
<dbReference type="STRING" id="1656094.BFC18_05285"/>
<dbReference type="InterPro" id="IPR038678">
    <property type="entry name" value="Spondin_N_sf"/>
</dbReference>
<name>A0A1E7ZF80_9ALTE</name>
<evidence type="ECO:0000256" key="1">
    <source>
        <dbReference type="SAM" id="MobiDB-lite"/>
    </source>
</evidence>